<dbReference type="PROSITE" id="PS00061">
    <property type="entry name" value="ADH_SHORT"/>
    <property type="match status" value="1"/>
</dbReference>
<protein>
    <submittedName>
        <fullName evidence="3">SDR family NAD(P)-dependent oxidoreductase</fullName>
    </submittedName>
</protein>
<dbReference type="SUPFAM" id="SSF51735">
    <property type="entry name" value="NAD(P)-binding Rossmann-fold domains"/>
    <property type="match status" value="1"/>
</dbReference>
<reference evidence="3 4" key="1">
    <citation type="submission" date="2024-05" db="EMBL/GenBank/DDBJ databases">
        <title>Genome sequence of Ponticoccus litoralis KCCM 90028.</title>
        <authorList>
            <person name="Kim J.M."/>
            <person name="Lee J.K."/>
            <person name="Choi B.J."/>
            <person name="Bayburt H."/>
            <person name="Baek J.H."/>
            <person name="Jeon C.O."/>
        </authorList>
    </citation>
    <scope>NUCLEOTIDE SEQUENCE [LARGE SCALE GENOMIC DNA]</scope>
    <source>
        <strain evidence="3 4">KCCM 90028</strain>
    </source>
</reference>
<dbReference type="PRINTS" id="PR00080">
    <property type="entry name" value="SDRFAMILY"/>
</dbReference>
<evidence type="ECO:0000256" key="2">
    <source>
        <dbReference type="ARBA" id="ARBA00023002"/>
    </source>
</evidence>
<dbReference type="AlphaFoldDB" id="A0AAW9SLH8"/>
<dbReference type="InterPro" id="IPR002347">
    <property type="entry name" value="SDR_fam"/>
</dbReference>
<evidence type="ECO:0000313" key="4">
    <source>
        <dbReference type="Proteomes" id="UP001428774"/>
    </source>
</evidence>
<evidence type="ECO:0000313" key="3">
    <source>
        <dbReference type="EMBL" id="MEN9063487.1"/>
    </source>
</evidence>
<dbReference type="InterPro" id="IPR020904">
    <property type="entry name" value="Sc_DH/Rdtase_CS"/>
</dbReference>
<proteinExistence type="inferred from homology"/>
<dbReference type="Proteomes" id="UP001428774">
    <property type="component" value="Unassembled WGS sequence"/>
</dbReference>
<dbReference type="Gene3D" id="3.40.50.720">
    <property type="entry name" value="NAD(P)-binding Rossmann-like Domain"/>
    <property type="match status" value="1"/>
</dbReference>
<dbReference type="RefSeq" id="WP_347168561.1">
    <property type="nucleotide sequence ID" value="NZ_JBDNCH010000004.1"/>
</dbReference>
<dbReference type="PANTHER" id="PTHR24321:SF8">
    <property type="entry name" value="ESTRADIOL 17-BETA-DEHYDROGENASE 8-RELATED"/>
    <property type="match status" value="1"/>
</dbReference>
<sequence>MPFLSENRVVITAGASGIGRAMAEGLAREGAKVWVTDVDEAALESCPAAWRKSRVDASDATAMEALFAEILDVWGGLDTLCANAGISGPTAAIQDVSLDDWQKCLAVNLDGAFLAAKHAAPMMIRQNSGSIIVTSSTAGIGALPRRAPYVTAKWGMIGLAKTLSMELGPHGIRANAICPGSVDGPRMDGVIQREAAATGQSEQAVRDSYTGCSAMRSFVAPEDIANIAVFLASDRSRFVSGQVISVDGFTIKLDA</sequence>
<name>A0AAW9SLH8_9RHOB</name>
<accession>A0AAW9SLH8</accession>
<dbReference type="PRINTS" id="PR00081">
    <property type="entry name" value="GDHRDH"/>
</dbReference>
<keyword evidence="2" id="KW-0560">Oxidoreductase</keyword>
<dbReference type="EMBL" id="JBDNCH010000004">
    <property type="protein sequence ID" value="MEN9063487.1"/>
    <property type="molecule type" value="Genomic_DNA"/>
</dbReference>
<dbReference type="NCBIfam" id="NF009466">
    <property type="entry name" value="PRK12826.1-2"/>
    <property type="match status" value="1"/>
</dbReference>
<dbReference type="FunFam" id="3.40.50.720:FF:000084">
    <property type="entry name" value="Short-chain dehydrogenase reductase"/>
    <property type="match status" value="1"/>
</dbReference>
<comment type="caution">
    <text evidence="3">The sequence shown here is derived from an EMBL/GenBank/DDBJ whole genome shotgun (WGS) entry which is preliminary data.</text>
</comment>
<keyword evidence="4" id="KW-1185">Reference proteome</keyword>
<dbReference type="PANTHER" id="PTHR24321">
    <property type="entry name" value="DEHYDROGENASES, SHORT CHAIN"/>
    <property type="match status" value="1"/>
</dbReference>
<comment type="similarity">
    <text evidence="1">Belongs to the short-chain dehydrogenases/reductases (SDR) family.</text>
</comment>
<dbReference type="CDD" id="cd05233">
    <property type="entry name" value="SDR_c"/>
    <property type="match status" value="1"/>
</dbReference>
<gene>
    <name evidence="3" type="ORF">ABFB10_23260</name>
</gene>
<organism evidence="3 4">
    <name type="scientific">Ponticoccus litoralis</name>
    <dbReference type="NCBI Taxonomy" id="422297"/>
    <lineage>
        <taxon>Bacteria</taxon>
        <taxon>Pseudomonadati</taxon>
        <taxon>Pseudomonadota</taxon>
        <taxon>Alphaproteobacteria</taxon>
        <taxon>Rhodobacterales</taxon>
        <taxon>Roseobacteraceae</taxon>
        <taxon>Ponticoccus</taxon>
    </lineage>
</organism>
<dbReference type="Pfam" id="PF13561">
    <property type="entry name" value="adh_short_C2"/>
    <property type="match status" value="1"/>
</dbReference>
<dbReference type="GO" id="GO:0016491">
    <property type="term" value="F:oxidoreductase activity"/>
    <property type="evidence" value="ECO:0007669"/>
    <property type="project" value="UniProtKB-KW"/>
</dbReference>
<dbReference type="InterPro" id="IPR036291">
    <property type="entry name" value="NAD(P)-bd_dom_sf"/>
</dbReference>
<evidence type="ECO:0000256" key="1">
    <source>
        <dbReference type="ARBA" id="ARBA00006484"/>
    </source>
</evidence>